<evidence type="ECO:0000256" key="1">
    <source>
        <dbReference type="SAM" id="MobiDB-lite"/>
    </source>
</evidence>
<comment type="caution">
    <text evidence="2">The sequence shown here is derived from an EMBL/GenBank/DDBJ whole genome shotgun (WGS) entry which is preliminary data.</text>
</comment>
<keyword evidence="3" id="KW-1185">Reference proteome</keyword>
<dbReference type="AlphaFoldDB" id="A0A1T3P068"/>
<evidence type="ECO:0000313" key="2">
    <source>
        <dbReference type="EMBL" id="OPC82509.1"/>
    </source>
</evidence>
<organism evidence="2 3">
    <name type="scientific">Embleya scabrispora</name>
    <dbReference type="NCBI Taxonomy" id="159449"/>
    <lineage>
        <taxon>Bacteria</taxon>
        <taxon>Bacillati</taxon>
        <taxon>Actinomycetota</taxon>
        <taxon>Actinomycetes</taxon>
        <taxon>Kitasatosporales</taxon>
        <taxon>Streptomycetaceae</taxon>
        <taxon>Embleya</taxon>
    </lineage>
</organism>
<protein>
    <submittedName>
        <fullName evidence="2">Uncharacterized protein</fullName>
    </submittedName>
</protein>
<name>A0A1T3P068_9ACTN</name>
<accession>A0A1T3P068</accession>
<dbReference type="EMBL" id="MWQN01000001">
    <property type="protein sequence ID" value="OPC82509.1"/>
    <property type="molecule type" value="Genomic_DNA"/>
</dbReference>
<dbReference type="OrthoDB" id="3688255at2"/>
<gene>
    <name evidence="2" type="ORF">B4N89_17585</name>
</gene>
<proteinExistence type="predicted"/>
<sequence length="323" mass="32432">MLAGTAACGGDSHDAGSTGLRGALDGVRDDASTRGWFEYGDTAAIAKANGGTAATGPYGALLGTGYPDLAAMGPQVAPALGFDPAKTNEAWSAGRPPQQGGVIAGGFDKGAVVGKLKELGGKPDPTAASVYRLRADNELSVDDALARKLPSGVDHFNAVRVADRQIGYGSTLLGADLSRGGTRLGADPTVRALADCLDRPLAAVLTDRAGGGEQPSGPRIAVGVTGKAGVPGTNVLCVARESEQAARAEADRLHGVFTGGEPTAQGVPWNAMLADVRAEVVGANVVKITARSAGSVRTGVFVKALNDMSLARILAGGPPGRES</sequence>
<evidence type="ECO:0000313" key="3">
    <source>
        <dbReference type="Proteomes" id="UP000190037"/>
    </source>
</evidence>
<feature type="region of interest" description="Disordered" evidence="1">
    <location>
        <begin position="1"/>
        <end position="23"/>
    </location>
</feature>
<dbReference type="RefSeq" id="WP_078976774.1">
    <property type="nucleotide sequence ID" value="NZ_MWQN01000001.1"/>
</dbReference>
<dbReference type="Proteomes" id="UP000190037">
    <property type="component" value="Unassembled WGS sequence"/>
</dbReference>
<reference evidence="2 3" key="1">
    <citation type="submission" date="2017-03" db="EMBL/GenBank/DDBJ databases">
        <title>Draft genome sequence of Streptomyces scabrisporus NF3, endophyte isolated from Amphipterygium adstringens.</title>
        <authorList>
            <person name="Vazquez M."/>
            <person name="Ceapa C.D."/>
            <person name="Rodriguez Luna D."/>
            <person name="Sanchez Esquivel S."/>
        </authorList>
    </citation>
    <scope>NUCLEOTIDE SEQUENCE [LARGE SCALE GENOMIC DNA]</scope>
    <source>
        <strain evidence="2 3">NF3</strain>
    </source>
</reference>